<reference evidence="7 8" key="1">
    <citation type="submission" date="2007-08" db="EMBL/GenBank/DDBJ databases">
        <title>Complete sequence of Thermotoga lettingae TMO.</title>
        <authorList>
            <consortium name="US DOE Joint Genome Institute"/>
            <person name="Copeland A."/>
            <person name="Lucas S."/>
            <person name="Lapidus A."/>
            <person name="Barry K."/>
            <person name="Glavina del Rio T."/>
            <person name="Dalin E."/>
            <person name="Tice H."/>
            <person name="Pitluck S."/>
            <person name="Foster B."/>
            <person name="Bruce D."/>
            <person name="Schmutz J."/>
            <person name="Larimer F."/>
            <person name="Land M."/>
            <person name="Hauser L."/>
            <person name="Kyrpides N."/>
            <person name="Mikhailova N."/>
            <person name="Nelson K."/>
            <person name="Gogarten J.P."/>
            <person name="Noll K."/>
            <person name="Richardson P."/>
        </authorList>
    </citation>
    <scope>NUCLEOTIDE SEQUENCE [LARGE SCALE GENOMIC DNA]</scope>
    <source>
        <strain evidence="8">ATCC BAA-301 / DSM 14385 / NBRC 107922 / TMO</strain>
    </source>
</reference>
<feature type="transmembrane region" description="Helical" evidence="5">
    <location>
        <begin position="76"/>
        <end position="96"/>
    </location>
</feature>
<evidence type="ECO:0000256" key="4">
    <source>
        <dbReference type="ARBA" id="ARBA00023136"/>
    </source>
</evidence>
<dbReference type="GO" id="GO:0005886">
    <property type="term" value="C:plasma membrane"/>
    <property type="evidence" value="ECO:0007669"/>
    <property type="project" value="UniProtKB-SubCell"/>
</dbReference>
<dbReference type="STRING" id="416591.Tlet_1040"/>
<dbReference type="KEGG" id="tle:Tlet_1040"/>
<feature type="transmembrane region" description="Helical" evidence="5">
    <location>
        <begin position="185"/>
        <end position="206"/>
    </location>
</feature>
<dbReference type="eggNOG" id="COG0395">
    <property type="taxonomic scope" value="Bacteria"/>
</dbReference>
<feature type="transmembrane region" description="Helical" evidence="5">
    <location>
        <begin position="243"/>
        <end position="264"/>
    </location>
</feature>
<keyword evidence="8" id="KW-1185">Reference proteome</keyword>
<dbReference type="HOGENOM" id="CLU_016047_1_2_0"/>
<dbReference type="OrthoDB" id="42677at2"/>
<dbReference type="Proteomes" id="UP000002016">
    <property type="component" value="Chromosome"/>
</dbReference>
<dbReference type="InterPro" id="IPR000515">
    <property type="entry name" value="MetI-like"/>
</dbReference>
<dbReference type="CDD" id="cd06261">
    <property type="entry name" value="TM_PBP2"/>
    <property type="match status" value="1"/>
</dbReference>
<feature type="transmembrane region" description="Helical" evidence="5">
    <location>
        <begin position="108"/>
        <end position="129"/>
    </location>
</feature>
<accession>A8F621</accession>
<keyword evidence="3 5" id="KW-1133">Transmembrane helix</keyword>
<reference evidence="7 8" key="2">
    <citation type="journal article" date="2009" name="Proc. Natl. Acad. Sci. U.S.A.">
        <title>On the chimeric nature, thermophilic origin, and phylogenetic placement of the Thermotogales.</title>
        <authorList>
            <person name="Zhaxybayeva O."/>
            <person name="Swithers K.S."/>
            <person name="Lapierre P."/>
            <person name="Fournier G.P."/>
            <person name="Bickhart D.M."/>
            <person name="DeBoy R.T."/>
            <person name="Nelson K.E."/>
            <person name="Nesbo C.L."/>
            <person name="Doolittle W.F."/>
            <person name="Gogarten J.P."/>
            <person name="Noll K.M."/>
        </authorList>
    </citation>
    <scope>NUCLEOTIDE SEQUENCE [LARGE SCALE GENOMIC DNA]</scope>
    <source>
        <strain evidence="8">ATCC BAA-301 / DSM 14385 / NBRC 107922 / TMO</strain>
    </source>
</reference>
<dbReference type="InterPro" id="IPR035906">
    <property type="entry name" value="MetI-like_sf"/>
</dbReference>
<protein>
    <submittedName>
        <fullName evidence="7">Binding-protein-dependent transport systems inner membrane component</fullName>
    </submittedName>
</protein>
<gene>
    <name evidence="7" type="ordered locus">Tlet_1040</name>
</gene>
<dbReference type="AlphaFoldDB" id="A8F621"/>
<keyword evidence="4 5" id="KW-0472">Membrane</keyword>
<evidence type="ECO:0000256" key="3">
    <source>
        <dbReference type="ARBA" id="ARBA00022989"/>
    </source>
</evidence>
<dbReference type="SUPFAM" id="SSF161098">
    <property type="entry name" value="MetI-like"/>
    <property type="match status" value="1"/>
</dbReference>
<dbReference type="GO" id="GO:0055085">
    <property type="term" value="P:transmembrane transport"/>
    <property type="evidence" value="ECO:0007669"/>
    <property type="project" value="InterPro"/>
</dbReference>
<organism evidence="7 8">
    <name type="scientific">Pseudothermotoga lettingae (strain ATCC BAA-301 / DSM 14385 / NBRC 107922 / TMO)</name>
    <name type="common">Thermotoga lettingae</name>
    <dbReference type="NCBI Taxonomy" id="416591"/>
    <lineage>
        <taxon>Bacteria</taxon>
        <taxon>Thermotogati</taxon>
        <taxon>Thermotogota</taxon>
        <taxon>Thermotogae</taxon>
        <taxon>Thermotogales</taxon>
        <taxon>Thermotogaceae</taxon>
        <taxon>Pseudothermotoga</taxon>
    </lineage>
</organism>
<feature type="domain" description="ABC transmembrane type-1" evidence="6">
    <location>
        <begin position="73"/>
        <end position="264"/>
    </location>
</feature>
<evidence type="ECO:0000256" key="2">
    <source>
        <dbReference type="ARBA" id="ARBA00022692"/>
    </source>
</evidence>
<dbReference type="EMBL" id="CP000812">
    <property type="protein sequence ID" value="ABV33605.1"/>
    <property type="molecule type" value="Genomic_DNA"/>
</dbReference>
<feature type="transmembrane region" description="Helical" evidence="5">
    <location>
        <begin position="141"/>
        <end position="164"/>
    </location>
</feature>
<evidence type="ECO:0000313" key="8">
    <source>
        <dbReference type="Proteomes" id="UP000002016"/>
    </source>
</evidence>
<dbReference type="PANTHER" id="PTHR43879:SF1">
    <property type="entry name" value="GLUCOSE IMPORT SYSTEM PERMEASE PROTEIN GLCU"/>
    <property type="match status" value="1"/>
</dbReference>
<evidence type="ECO:0000256" key="1">
    <source>
        <dbReference type="ARBA" id="ARBA00004141"/>
    </source>
</evidence>
<sequence length="280" mass="31253" precursor="true">MKLPRILLYAVLILFALFYLMPVYVLFTTSMKSFQEVSLKDMWNLPKSLSFQSFARAWKGDPSRGLRGLSVNFMNSIYLVVPATLISALLGSMNGYVLTKWKFKGSNLIFALILFGMFIPYQSILIPLVQFLQKTKLYGSIPGLIFVHCVYGLPITTLIFRNYYSTIPSDIVEAAKIDGAGFAKIYAKIIVPVSMPAFAVVMIWQFTSIWNDFLFGLIVTPNPSVQPITVALNNLAGSYFVEWNIQMAGALITALPTLLVYIFLGRFFMRGLLAGSLAGT</sequence>
<keyword evidence="5" id="KW-0813">Transport</keyword>
<dbReference type="Gene3D" id="1.10.3720.10">
    <property type="entry name" value="MetI-like"/>
    <property type="match status" value="1"/>
</dbReference>
<keyword evidence="2 5" id="KW-0812">Transmembrane</keyword>
<dbReference type="RefSeq" id="WP_012003086.1">
    <property type="nucleotide sequence ID" value="NC_009828.1"/>
</dbReference>
<comment type="subcellular location">
    <subcellularLocation>
        <location evidence="5">Cell membrane</location>
        <topology evidence="5">Multi-pass membrane protein</topology>
    </subcellularLocation>
    <subcellularLocation>
        <location evidence="1">Membrane</location>
        <topology evidence="1">Multi-pass membrane protein</topology>
    </subcellularLocation>
</comment>
<dbReference type="Pfam" id="PF00528">
    <property type="entry name" value="BPD_transp_1"/>
    <property type="match status" value="1"/>
</dbReference>
<evidence type="ECO:0000256" key="5">
    <source>
        <dbReference type="RuleBase" id="RU363032"/>
    </source>
</evidence>
<evidence type="ECO:0000259" key="6">
    <source>
        <dbReference type="PROSITE" id="PS50928"/>
    </source>
</evidence>
<comment type="similarity">
    <text evidence="5">Belongs to the binding-protein-dependent transport system permease family.</text>
</comment>
<name>A8F621_PSELT</name>
<dbReference type="PROSITE" id="PS50928">
    <property type="entry name" value="ABC_TM1"/>
    <property type="match status" value="1"/>
</dbReference>
<dbReference type="PANTHER" id="PTHR43879">
    <property type="entry name" value="ABC TRANSPORTER PERMEASE PROTEIN"/>
    <property type="match status" value="1"/>
</dbReference>
<evidence type="ECO:0000313" key="7">
    <source>
        <dbReference type="EMBL" id="ABV33605.1"/>
    </source>
</evidence>
<feature type="transmembrane region" description="Helical" evidence="5">
    <location>
        <begin position="7"/>
        <end position="27"/>
    </location>
</feature>
<proteinExistence type="inferred from homology"/>